<gene>
    <name evidence="7" type="ORF">Phou_010080</name>
</gene>
<evidence type="ECO:0000256" key="1">
    <source>
        <dbReference type="ARBA" id="ARBA00010648"/>
    </source>
</evidence>
<keyword evidence="8" id="KW-1185">Reference proteome</keyword>
<keyword evidence="4" id="KW-0238">DNA-binding</keyword>
<proteinExistence type="inferred from homology"/>
<dbReference type="Proteomes" id="UP000482800">
    <property type="component" value="Unassembled WGS sequence"/>
</dbReference>
<name>A0A6V8K3G3_9ACTN</name>
<keyword evidence="5" id="KW-1015">Disulfide bond</keyword>
<keyword evidence="6" id="KW-0732">Signal</keyword>
<feature type="signal peptide" evidence="6">
    <location>
        <begin position="1"/>
        <end position="33"/>
    </location>
</feature>
<comment type="caution">
    <text evidence="7">The sequence shown here is derived from an EMBL/GenBank/DDBJ whole genome shotgun (WGS) entry which is preliminary data.</text>
</comment>
<dbReference type="AlphaFoldDB" id="A0A6V8K3G3"/>
<dbReference type="GO" id="GO:0003677">
    <property type="term" value="F:DNA binding"/>
    <property type="evidence" value="ECO:0007669"/>
    <property type="project" value="UniProtKB-KW"/>
</dbReference>
<reference evidence="7 8" key="2">
    <citation type="submission" date="2020-03" db="EMBL/GenBank/DDBJ databases">
        <authorList>
            <person name="Ichikawa N."/>
            <person name="Kimura A."/>
            <person name="Kitahashi Y."/>
            <person name="Uohara A."/>
        </authorList>
    </citation>
    <scope>NUCLEOTIDE SEQUENCE [LARGE SCALE GENOMIC DNA]</scope>
    <source>
        <strain evidence="7 8">NBRC 108639</strain>
    </source>
</reference>
<comment type="similarity">
    <text evidence="1">Belongs to the neocarzinostatin family.</text>
</comment>
<accession>A0A6V8K3G3</accession>
<dbReference type="Gene3D" id="2.60.40.230">
    <property type="entry name" value="Neocarzinostatin-like"/>
    <property type="match status" value="1"/>
</dbReference>
<dbReference type="NCBIfam" id="NF040680">
    <property type="entry name" value="chromo_anti"/>
    <property type="match status" value="1"/>
</dbReference>
<evidence type="ECO:0008006" key="9">
    <source>
        <dbReference type="Google" id="ProtNLM"/>
    </source>
</evidence>
<reference evidence="7 8" key="1">
    <citation type="submission" date="2020-03" db="EMBL/GenBank/DDBJ databases">
        <title>Whole genome shotgun sequence of Phytohabitans houttuyneae NBRC 108639.</title>
        <authorList>
            <person name="Komaki H."/>
            <person name="Tamura T."/>
        </authorList>
    </citation>
    <scope>NUCLEOTIDE SEQUENCE [LARGE SCALE GENOMIC DNA]</scope>
    <source>
        <strain evidence="7 8">NBRC 108639</strain>
    </source>
</reference>
<sequence>MRSNSRIRRAVRLALVPVAVLAMALAGQSAAQAAEPEAAAASISVSPSTGLTDGQSVTASVTGLSPEAAVGQCTFVSNDVVCDPGSWVQFPTSGGNGSSALTVHQSFEGFTVAEDGTFAYWGTVDCTVLPCVVGGTDGLVVVTAAISF</sequence>
<keyword evidence="3" id="KW-0044">Antibiotic</keyword>
<feature type="chain" id="PRO_5028830450" description="Neocarzinostatin" evidence="6">
    <location>
        <begin position="34"/>
        <end position="148"/>
    </location>
</feature>
<dbReference type="EMBL" id="BLPF01000001">
    <property type="protein sequence ID" value="GFJ76828.1"/>
    <property type="molecule type" value="Genomic_DNA"/>
</dbReference>
<evidence type="ECO:0000313" key="8">
    <source>
        <dbReference type="Proteomes" id="UP000482800"/>
    </source>
</evidence>
<dbReference type="RefSeq" id="WP_173053924.1">
    <property type="nucleotide sequence ID" value="NZ_BAABGO010000005.1"/>
</dbReference>
<organism evidence="7 8">
    <name type="scientific">Phytohabitans houttuyneae</name>
    <dbReference type="NCBI Taxonomy" id="1076126"/>
    <lineage>
        <taxon>Bacteria</taxon>
        <taxon>Bacillati</taxon>
        <taxon>Actinomycetota</taxon>
        <taxon>Actinomycetes</taxon>
        <taxon>Micromonosporales</taxon>
        <taxon>Micromonosporaceae</taxon>
    </lineage>
</organism>
<dbReference type="InterPro" id="IPR027273">
    <property type="entry name" value="Neocarzinostatin-like"/>
</dbReference>
<dbReference type="GO" id="GO:0042742">
    <property type="term" value="P:defense response to bacterium"/>
    <property type="evidence" value="ECO:0007669"/>
    <property type="project" value="UniProtKB-KW"/>
</dbReference>
<evidence type="ECO:0000256" key="2">
    <source>
        <dbReference type="ARBA" id="ARBA00022529"/>
    </source>
</evidence>
<evidence type="ECO:0000256" key="6">
    <source>
        <dbReference type="SAM" id="SignalP"/>
    </source>
</evidence>
<keyword evidence="2" id="KW-0929">Antimicrobial</keyword>
<dbReference type="PRINTS" id="PR01885">
    <property type="entry name" value="MACROMOMYCIN"/>
</dbReference>
<evidence type="ECO:0000256" key="5">
    <source>
        <dbReference type="ARBA" id="ARBA00023157"/>
    </source>
</evidence>
<evidence type="ECO:0000256" key="3">
    <source>
        <dbReference type="ARBA" id="ARBA00023022"/>
    </source>
</evidence>
<dbReference type="Pfam" id="PF00960">
    <property type="entry name" value="Neocarzinostat"/>
    <property type="match status" value="1"/>
</dbReference>
<dbReference type="InterPro" id="IPR002186">
    <property type="entry name" value="Neocarzinostatin_fam"/>
</dbReference>
<dbReference type="SUPFAM" id="SSF49319">
    <property type="entry name" value="Actinoxanthin-like"/>
    <property type="match status" value="1"/>
</dbReference>
<evidence type="ECO:0000313" key="7">
    <source>
        <dbReference type="EMBL" id="GFJ76828.1"/>
    </source>
</evidence>
<protein>
    <recommendedName>
        <fullName evidence="9">Neocarzinostatin</fullName>
    </recommendedName>
</protein>
<evidence type="ECO:0000256" key="4">
    <source>
        <dbReference type="ARBA" id="ARBA00023125"/>
    </source>
</evidence>